<dbReference type="AlphaFoldDB" id="A0A829LU07"/>
<name>A0A829LU07_LIMFE</name>
<organism evidence="1 2">
    <name type="scientific">Limosilactobacillus fermentum NB-22</name>
    <dbReference type="NCBI Taxonomy" id="1408443"/>
    <lineage>
        <taxon>Bacteria</taxon>
        <taxon>Bacillati</taxon>
        <taxon>Bacillota</taxon>
        <taxon>Bacilli</taxon>
        <taxon>Lactobacillales</taxon>
        <taxon>Lactobacillaceae</taxon>
        <taxon>Limosilactobacillus</taxon>
    </lineage>
</organism>
<dbReference type="Proteomes" id="UP000018412">
    <property type="component" value="Unassembled WGS sequence"/>
</dbReference>
<accession>A0A829LU07</accession>
<protein>
    <recommendedName>
        <fullName evidence="3">Helicase Helix-turn-helix domain-containing protein</fullName>
    </recommendedName>
</protein>
<comment type="caution">
    <text evidence="1">The sequence shown here is derived from an EMBL/GenBank/DDBJ whole genome shotgun (WGS) entry which is preliminary data.</text>
</comment>
<evidence type="ECO:0008006" key="3">
    <source>
        <dbReference type="Google" id="ProtNLM"/>
    </source>
</evidence>
<evidence type="ECO:0000313" key="2">
    <source>
        <dbReference type="Proteomes" id="UP000018412"/>
    </source>
</evidence>
<evidence type="ECO:0000313" key="1">
    <source>
        <dbReference type="EMBL" id="ESS01095.1"/>
    </source>
</evidence>
<reference evidence="1 2" key="2">
    <citation type="journal article" date="2015" name="Genome Announc.">
        <title>Draft Genome Sequence of Lactobacillus fermentum NB-22.</title>
        <authorList>
            <person name="Chaplin A.V."/>
            <person name="Shkoporov A.N."/>
            <person name="Efimov B.A."/>
            <person name="Pikina A.P."/>
            <person name="Borisova O.Y."/>
            <person name="Gladko I.A."/>
            <person name="Postnikova E.A."/>
            <person name="Lordkipanidze A.E."/>
            <person name="Kafarskaia L.I."/>
        </authorList>
    </citation>
    <scope>NUCLEOTIDE SEQUENCE [LARGE SCALE GENOMIC DNA]</scope>
    <source>
        <strain evidence="1 2">NB-22</strain>
    </source>
</reference>
<sequence>MVRAVYRCLSGLAKHRMLSIKGGLAVNDYWLVLFDQEPRRFRVIENLLKNRLSEATMFWAMVYGIQEAVAGQRQLKRAEFDKWMNQQVTAGLMVQEEGQAWLTTAGLVEKQRLLTEHYQPRFGNWGWRINPERLANRLLLGIQVVSEFAHHNRRYRPLNLGNYELGTVKQWLLKSGRGIQGAVEQQVTAAFAALEKVDPRLPQVLAALLIGHQTSGATLGQLARELRVSEGETAIIIHDAWLGLGAYLATTPGPLSQLVGPLISNSPLTTSAQQTVADFLTGQSPVAISRRRHRKLSTIRDHLLTAAILTPGMADWRTLFPAGMLEELANRYQGPVASWQFVATHPDLDLNQEFFLFRLYQIMRCQNSDH</sequence>
<proteinExistence type="predicted"/>
<reference evidence="2" key="1">
    <citation type="submission" date="2013-10" db="EMBL/GenBank/DDBJ databases">
        <title>Draft genome sequence of Lactobacillus fermentum NB-22.</title>
        <authorList>
            <person name="Chaplin A.V."/>
            <person name="Shkoporov A.N."/>
            <person name="Khokhlova E.V."/>
            <person name="Efimov B.A."/>
            <person name="Kafarskaia L.I."/>
        </authorList>
    </citation>
    <scope>NUCLEOTIDE SEQUENCE [LARGE SCALE GENOMIC DNA]</scope>
    <source>
        <strain evidence="2">NB-22</strain>
    </source>
</reference>
<gene>
    <name evidence="1" type="ORF">NB22_06940</name>
</gene>
<dbReference type="EMBL" id="AYHA01000122">
    <property type="protein sequence ID" value="ESS01095.1"/>
    <property type="molecule type" value="Genomic_DNA"/>
</dbReference>